<dbReference type="OrthoDB" id="10253607at2759"/>
<dbReference type="PROSITE" id="PS50012">
    <property type="entry name" value="RCC1_3"/>
    <property type="match status" value="2"/>
</dbReference>
<dbReference type="EMBL" id="VFQX01000013">
    <property type="protein sequence ID" value="KAF0981721.1"/>
    <property type="molecule type" value="Genomic_DNA"/>
</dbReference>
<dbReference type="SUPFAM" id="SSF50985">
    <property type="entry name" value="RCC1/BLIP-II"/>
    <property type="match status" value="1"/>
</dbReference>
<dbReference type="PANTHER" id="PTHR45982">
    <property type="entry name" value="REGULATOR OF CHROMOSOME CONDENSATION"/>
    <property type="match status" value="1"/>
</dbReference>
<feature type="compositionally biased region" description="Low complexity" evidence="4">
    <location>
        <begin position="1"/>
        <end position="26"/>
    </location>
</feature>
<keyword evidence="2" id="KW-0677">Repeat</keyword>
<dbReference type="InterPro" id="IPR009091">
    <property type="entry name" value="RCC1/BLIP-II"/>
</dbReference>
<dbReference type="Gene3D" id="2.130.10.30">
    <property type="entry name" value="Regulator of chromosome condensation 1/beta-lactamase-inhibitor protein II"/>
    <property type="match status" value="2"/>
</dbReference>
<dbReference type="InterPro" id="IPR000408">
    <property type="entry name" value="Reg_chr_condens"/>
</dbReference>
<dbReference type="OMA" id="ADRQPIN"/>
<dbReference type="InterPro" id="IPR058923">
    <property type="entry name" value="RCC1-like_dom"/>
</dbReference>
<feature type="repeat" description="RCC1" evidence="3">
    <location>
        <begin position="269"/>
        <end position="322"/>
    </location>
</feature>
<evidence type="ECO:0000256" key="1">
    <source>
        <dbReference type="ARBA" id="ARBA00022658"/>
    </source>
</evidence>
<evidence type="ECO:0000259" key="5">
    <source>
        <dbReference type="Pfam" id="PF25390"/>
    </source>
</evidence>
<reference evidence="6 7" key="1">
    <citation type="journal article" date="2019" name="Sci. Rep.">
        <title>Nanopore sequencing improves the draft genome of the human pathogenic amoeba Naegleria fowleri.</title>
        <authorList>
            <person name="Liechti N."/>
            <person name="Schurch N."/>
            <person name="Bruggmann R."/>
            <person name="Wittwer M."/>
        </authorList>
    </citation>
    <scope>NUCLEOTIDE SEQUENCE [LARGE SCALE GENOMIC DNA]</scope>
    <source>
        <strain evidence="6 7">ATCC 30894</strain>
    </source>
</reference>
<protein>
    <recommendedName>
        <fullName evidence="5">RCC1-like domain-containing protein</fullName>
    </recommendedName>
</protein>
<accession>A0A6A5C3R8</accession>
<dbReference type="VEuPathDB" id="AmoebaDB:NF0071800"/>
<proteinExistence type="predicted"/>
<keyword evidence="7" id="KW-1185">Reference proteome</keyword>
<dbReference type="VEuPathDB" id="AmoebaDB:FDP41_012378"/>
<dbReference type="Proteomes" id="UP000444721">
    <property type="component" value="Unassembled WGS sequence"/>
</dbReference>
<dbReference type="AlphaFoldDB" id="A0A6A5C3R8"/>
<dbReference type="Pfam" id="PF25390">
    <property type="entry name" value="WD40_RLD"/>
    <property type="match status" value="1"/>
</dbReference>
<dbReference type="VEuPathDB" id="AmoebaDB:NF0071790"/>
<dbReference type="PRINTS" id="PR00633">
    <property type="entry name" value="RCCNDNSATION"/>
</dbReference>
<evidence type="ECO:0000256" key="2">
    <source>
        <dbReference type="ARBA" id="ARBA00022737"/>
    </source>
</evidence>
<evidence type="ECO:0000313" key="6">
    <source>
        <dbReference type="EMBL" id="KAF0981721.1"/>
    </source>
</evidence>
<sequence length="496" mass="55306">MALNTNFSSFFDPNNNNNPNSLNNTDVGGEDDDDDSNALRINRQKLPTHVIRTIQESYLKGKALFQAFGEHQFDVQGNINTCAFVSGTGEYIVKISSGAHHTLMLTNDGKILSFGKNLDGQLGIGERSANFKKDISVAKPRYQFSDEFAIDVCCGSNHSVILTNYGNILACGWNEFHQYGTTLGDHDTSKFSYVEYNNAAKMVRCGNNATIVLSIDNELSMCGAGITEKGRSCNVMTSIEDFSKLLSPSETIIDVQCGAEHVVVRSSFNNIFFVGQNTYHQMGKSLGEQRRFINITKKLPFKRDELLSFACGLYHTLFLCKSGAVYAAGYNGYGQLGTGTLTDSDFVLLTDVYKYDLTSVYRQGVLSTFDTSMITYTCHVIDTEDKSQYNIDQNEIIKQVYAGSNHSILVSNLGNIYSFGFGRFGQLNLNTSQDHNPHVTQMFLPKSMIDTTIFSNSTANITIIADRQPINSWMYNNLRKRSRQGELFDINIRCLK</sequence>
<evidence type="ECO:0000256" key="3">
    <source>
        <dbReference type="PROSITE-ProRule" id="PRU00235"/>
    </source>
</evidence>
<feature type="repeat" description="RCC1" evidence="3">
    <location>
        <begin position="109"/>
        <end position="165"/>
    </location>
</feature>
<keyword evidence="1" id="KW-0344">Guanine-nucleotide releasing factor</keyword>
<dbReference type="VEuPathDB" id="AmoebaDB:NfTy_039990"/>
<dbReference type="InterPro" id="IPR051553">
    <property type="entry name" value="Ran_GTPase-activating"/>
</dbReference>
<dbReference type="GeneID" id="68119593"/>
<dbReference type="PROSITE" id="PS00626">
    <property type="entry name" value="RCC1_2"/>
    <property type="match status" value="2"/>
</dbReference>
<comment type="caution">
    <text evidence="6">The sequence shown here is derived from an EMBL/GenBank/DDBJ whole genome shotgun (WGS) entry which is preliminary data.</text>
</comment>
<evidence type="ECO:0000256" key="4">
    <source>
        <dbReference type="SAM" id="MobiDB-lite"/>
    </source>
</evidence>
<evidence type="ECO:0000313" key="7">
    <source>
        <dbReference type="Proteomes" id="UP000444721"/>
    </source>
</evidence>
<feature type="domain" description="RCC1-like" evidence="5">
    <location>
        <begin position="89"/>
        <end position="441"/>
    </location>
</feature>
<organism evidence="6 7">
    <name type="scientific">Naegleria fowleri</name>
    <name type="common">Brain eating amoeba</name>
    <dbReference type="NCBI Taxonomy" id="5763"/>
    <lineage>
        <taxon>Eukaryota</taxon>
        <taxon>Discoba</taxon>
        <taxon>Heterolobosea</taxon>
        <taxon>Tetramitia</taxon>
        <taxon>Eutetramitia</taxon>
        <taxon>Vahlkampfiidae</taxon>
        <taxon>Naegleria</taxon>
    </lineage>
</organism>
<feature type="region of interest" description="Disordered" evidence="4">
    <location>
        <begin position="1"/>
        <end position="41"/>
    </location>
</feature>
<dbReference type="RefSeq" id="XP_044566434.1">
    <property type="nucleotide sequence ID" value="XM_044702891.1"/>
</dbReference>
<dbReference type="PANTHER" id="PTHR45982:SF1">
    <property type="entry name" value="REGULATOR OF CHROMOSOME CONDENSATION"/>
    <property type="match status" value="1"/>
</dbReference>
<gene>
    <name evidence="6" type="ORF">FDP41_012378</name>
</gene>
<name>A0A6A5C3R8_NAEFO</name>